<dbReference type="GO" id="GO:0015627">
    <property type="term" value="C:type II protein secretion system complex"/>
    <property type="evidence" value="ECO:0007669"/>
    <property type="project" value="InterPro"/>
</dbReference>
<feature type="domain" description="Type II secretion system protein GspF" evidence="16">
    <location>
        <begin position="270"/>
        <end position="391"/>
    </location>
</feature>
<evidence type="ECO:0000256" key="13">
    <source>
        <dbReference type="ARBA" id="ARBA00030750"/>
    </source>
</evidence>
<evidence type="ECO:0000256" key="14">
    <source>
        <dbReference type="RuleBase" id="RU003923"/>
    </source>
</evidence>
<dbReference type="GO" id="GO:0015628">
    <property type="term" value="P:protein secretion by the type II secretion system"/>
    <property type="evidence" value="ECO:0007669"/>
    <property type="project" value="InterPro"/>
</dbReference>
<comment type="subcellular location">
    <subcellularLocation>
        <location evidence="2 14">Cell inner membrane</location>
        <topology evidence="2 14">Multi-pass membrane protein</topology>
    </subcellularLocation>
</comment>
<evidence type="ECO:0000256" key="12">
    <source>
        <dbReference type="ARBA" id="ARBA00023136"/>
    </source>
</evidence>
<evidence type="ECO:0000256" key="3">
    <source>
        <dbReference type="ARBA" id="ARBA00005745"/>
    </source>
</evidence>
<dbReference type="InterPro" id="IPR003004">
    <property type="entry name" value="GspF/PilC"/>
</dbReference>
<keyword evidence="11 15" id="KW-1133">Transmembrane helix</keyword>
<accession>A0A0W0S866</accession>
<feature type="transmembrane region" description="Helical" evidence="15">
    <location>
        <begin position="165"/>
        <end position="188"/>
    </location>
</feature>
<feature type="transmembrane region" description="Helical" evidence="15">
    <location>
        <begin position="208"/>
        <end position="234"/>
    </location>
</feature>
<dbReference type="NCBIfam" id="TIGR02120">
    <property type="entry name" value="GspF"/>
    <property type="match status" value="1"/>
</dbReference>
<evidence type="ECO:0000256" key="11">
    <source>
        <dbReference type="ARBA" id="ARBA00022989"/>
    </source>
</evidence>
<dbReference type="InterPro" id="IPR018076">
    <property type="entry name" value="T2SS_GspF_dom"/>
</dbReference>
<evidence type="ECO:0000256" key="9">
    <source>
        <dbReference type="ARBA" id="ARBA00022837"/>
    </source>
</evidence>
<evidence type="ECO:0000313" key="17">
    <source>
        <dbReference type="EMBL" id="KTC79774.1"/>
    </source>
</evidence>
<evidence type="ECO:0000313" key="20">
    <source>
        <dbReference type="Proteomes" id="UP000277577"/>
    </source>
</evidence>
<dbReference type="EMBL" id="LR134173">
    <property type="protein sequence ID" value="VEB37950.1"/>
    <property type="molecule type" value="Genomic_DNA"/>
</dbReference>
<proteinExistence type="inferred from homology"/>
<evidence type="ECO:0000256" key="10">
    <source>
        <dbReference type="ARBA" id="ARBA00022927"/>
    </source>
</evidence>
<dbReference type="PRINTS" id="PR00812">
    <property type="entry name" value="BCTERIALGSPF"/>
</dbReference>
<keyword evidence="12 15" id="KW-0472">Membrane</keyword>
<evidence type="ECO:0000313" key="19">
    <source>
        <dbReference type="Proteomes" id="UP000054921"/>
    </source>
</evidence>
<evidence type="ECO:0000256" key="7">
    <source>
        <dbReference type="ARBA" id="ARBA00022692"/>
    </source>
</evidence>
<sequence length="400" mass="44213">MGAYQYQALQKSGNATKGVLEADSERHARQLLRDQGLIPTQIRVLTQQRSGSNTKGKISAADLALFTRQLATLLAAGIPVEESLRGVSEQTEKDKVRELIIGVRAKVLEGYGLAQAMGQFPHAFPELYRATVGAGEQTGHLDVVLEKLADYTENQQQTRQKVQQALIYPFIMILVSIAIICFLLSFVVPKIIEVFTSGGQTLPEMTLILIHISHFIKNYGLYTLLGIILIFIGFKKSLANEKIKLFWHRFLLKLPIVSYLVKTVNVSRYIHTFGILFAAGVSVLETMRVAASLVTNIVMRQAFDAAAVKVREGCGINEALKETGYISPMAIHLIASGEKSGQLSNMMERAAVHLDNEVKRIIDTSLTLLEPMVILFMGAIVLFIVLATLLPIFSMEQLIT</sequence>
<dbReference type="GO" id="GO:0005886">
    <property type="term" value="C:plasma membrane"/>
    <property type="evidence" value="ECO:0007669"/>
    <property type="project" value="UniProtKB-SubCell"/>
</dbReference>
<dbReference type="PANTHER" id="PTHR30012">
    <property type="entry name" value="GENERAL SECRETION PATHWAY PROTEIN"/>
    <property type="match status" value="1"/>
</dbReference>
<dbReference type="PANTHER" id="PTHR30012:SF0">
    <property type="entry name" value="TYPE II SECRETION SYSTEM PROTEIN F-RELATED"/>
    <property type="match status" value="1"/>
</dbReference>
<feature type="domain" description="Type II secretion system protein GspF" evidence="16">
    <location>
        <begin position="66"/>
        <end position="189"/>
    </location>
</feature>
<dbReference type="EMBL" id="LNXW01000013">
    <property type="protein sequence ID" value="KTC79774.1"/>
    <property type="molecule type" value="Genomic_DNA"/>
</dbReference>
<dbReference type="OrthoDB" id="9805682at2"/>
<evidence type="ECO:0000256" key="1">
    <source>
        <dbReference type="ARBA" id="ARBA00002684"/>
    </source>
</evidence>
<dbReference type="Proteomes" id="UP000277577">
    <property type="component" value="Chromosome"/>
</dbReference>
<dbReference type="AlphaFoldDB" id="A0A0W0S866"/>
<feature type="transmembrane region" description="Helical" evidence="15">
    <location>
        <begin position="270"/>
        <end position="291"/>
    </location>
</feature>
<dbReference type="PATRIC" id="fig|28084.5.peg.1942"/>
<keyword evidence="6" id="KW-0997">Cell inner membrane</keyword>
<gene>
    <name evidence="17" type="primary">lspF</name>
    <name evidence="17" type="ORF">Lche_1794</name>
    <name evidence="18" type="ORF">NCTC11976_02477</name>
</gene>
<keyword evidence="10" id="KW-0653">Protein transport</keyword>
<dbReference type="PROSITE" id="PS00874">
    <property type="entry name" value="T2SP_F"/>
    <property type="match status" value="1"/>
</dbReference>
<evidence type="ECO:0000256" key="5">
    <source>
        <dbReference type="ARBA" id="ARBA00022475"/>
    </source>
</evidence>
<dbReference type="Proteomes" id="UP000054921">
    <property type="component" value="Unassembled WGS sequence"/>
</dbReference>
<name>A0A0W0S866_9GAMM</name>
<keyword evidence="5" id="KW-1003">Cell membrane</keyword>
<comment type="similarity">
    <text evidence="3 14">Belongs to the GSP F family.</text>
</comment>
<dbReference type="InterPro" id="IPR042094">
    <property type="entry name" value="T2SS_GspF_sf"/>
</dbReference>
<evidence type="ECO:0000256" key="8">
    <source>
        <dbReference type="ARBA" id="ARBA00022723"/>
    </source>
</evidence>
<organism evidence="17 19">
    <name type="scientific">Legionella cherrii</name>
    <dbReference type="NCBI Taxonomy" id="28084"/>
    <lineage>
        <taxon>Bacteria</taxon>
        <taxon>Pseudomonadati</taxon>
        <taxon>Pseudomonadota</taxon>
        <taxon>Gammaproteobacteria</taxon>
        <taxon>Legionellales</taxon>
        <taxon>Legionellaceae</taxon>
        <taxon>Legionella</taxon>
    </lineage>
</organism>
<keyword evidence="7 14" id="KW-0812">Transmembrane</keyword>
<evidence type="ECO:0000256" key="4">
    <source>
        <dbReference type="ARBA" id="ARBA00022448"/>
    </source>
</evidence>
<evidence type="ECO:0000259" key="16">
    <source>
        <dbReference type="Pfam" id="PF00482"/>
    </source>
</evidence>
<feature type="transmembrane region" description="Helical" evidence="15">
    <location>
        <begin position="368"/>
        <end position="393"/>
    </location>
</feature>
<dbReference type="Gene3D" id="1.20.81.30">
    <property type="entry name" value="Type II secretion system (T2SS), domain F"/>
    <property type="match status" value="2"/>
</dbReference>
<dbReference type="InterPro" id="IPR001992">
    <property type="entry name" value="T2SS_GspF/T4SS_PilC_CS"/>
</dbReference>
<dbReference type="FunFam" id="1.20.81.30:FF:000001">
    <property type="entry name" value="Type II secretion system protein F"/>
    <property type="match status" value="1"/>
</dbReference>
<dbReference type="InterPro" id="IPR011850">
    <property type="entry name" value="T2SS_GspF"/>
</dbReference>
<keyword evidence="20" id="KW-1185">Reference proteome</keyword>
<dbReference type="GO" id="GO:0046872">
    <property type="term" value="F:metal ion binding"/>
    <property type="evidence" value="ECO:0007669"/>
    <property type="project" value="UniProtKB-KW"/>
</dbReference>
<keyword evidence="9" id="KW-0106">Calcium</keyword>
<evidence type="ECO:0000313" key="18">
    <source>
        <dbReference type="EMBL" id="VEB37950.1"/>
    </source>
</evidence>
<comment type="function">
    <text evidence="1">Component of the type II secretion system inner membrane complex required for the energy-dependent secretion of extracellular factors such as proteases and toxins from the periplasm.</text>
</comment>
<reference evidence="17 19" key="1">
    <citation type="submission" date="2015-11" db="EMBL/GenBank/DDBJ databases">
        <title>Genomic analysis of 38 Legionella species identifies large and diverse effector repertoires.</title>
        <authorList>
            <person name="Burstein D."/>
            <person name="Amaro F."/>
            <person name="Zusman T."/>
            <person name="Lifshitz Z."/>
            <person name="Cohen O."/>
            <person name="Gilbert J.A."/>
            <person name="Pupko T."/>
            <person name="Shuman H.A."/>
            <person name="Segal G."/>
        </authorList>
    </citation>
    <scope>NUCLEOTIDE SEQUENCE [LARGE SCALE GENOMIC DNA]</scope>
    <source>
        <strain evidence="17 19">ORW</strain>
    </source>
</reference>
<evidence type="ECO:0000256" key="15">
    <source>
        <dbReference type="SAM" id="Phobius"/>
    </source>
</evidence>
<keyword evidence="4 14" id="KW-0813">Transport</keyword>
<dbReference type="STRING" id="28084.Lche_1794"/>
<evidence type="ECO:0000256" key="2">
    <source>
        <dbReference type="ARBA" id="ARBA00004429"/>
    </source>
</evidence>
<keyword evidence="8" id="KW-0479">Metal-binding</keyword>
<dbReference type="RefSeq" id="WP_028380356.1">
    <property type="nucleotide sequence ID" value="NZ_CAAAIT010000001.1"/>
</dbReference>
<evidence type="ECO:0000256" key="6">
    <source>
        <dbReference type="ARBA" id="ARBA00022519"/>
    </source>
</evidence>
<dbReference type="Pfam" id="PF00482">
    <property type="entry name" value="T2SSF"/>
    <property type="match status" value="2"/>
</dbReference>
<reference evidence="18 20" key="2">
    <citation type="submission" date="2018-12" db="EMBL/GenBank/DDBJ databases">
        <authorList>
            <consortium name="Pathogen Informatics"/>
        </authorList>
    </citation>
    <scope>NUCLEOTIDE SEQUENCE [LARGE SCALE GENOMIC DNA]</scope>
    <source>
        <strain evidence="18 20">NCTC11976</strain>
    </source>
</reference>
<protein>
    <recommendedName>
        <fullName evidence="13">General secretion pathway protein F</fullName>
    </recommendedName>
</protein>